<comment type="caution">
    <text evidence="2">The sequence shown here is derived from an EMBL/GenBank/DDBJ whole genome shotgun (WGS) entry which is preliminary data.</text>
</comment>
<feature type="non-terminal residue" evidence="2">
    <location>
        <position position="31"/>
    </location>
</feature>
<gene>
    <name evidence="2" type="ORF">G4A10_004306</name>
</gene>
<accession>A0A730FBS3</accession>
<feature type="chain" id="PRO_5027661861" evidence="1">
    <location>
        <begin position="24"/>
        <end position="31"/>
    </location>
</feature>
<dbReference type="AlphaFoldDB" id="A0A730FBS3"/>
<evidence type="ECO:0000313" key="2">
    <source>
        <dbReference type="EMBL" id="HAE3776927.1"/>
    </source>
</evidence>
<sequence length="31" mass="3183">MFFRKYGVAAFIAMTLGAGSAMAADPDTGTI</sequence>
<proteinExistence type="predicted"/>
<reference evidence="2" key="2">
    <citation type="submission" date="2018-07" db="EMBL/GenBank/DDBJ databases">
        <authorList>
            <consortium name="NCBI Pathogen Detection Project"/>
        </authorList>
    </citation>
    <scope>NUCLEOTIDE SEQUENCE</scope>
    <source>
        <strain evidence="2">12-7957</strain>
    </source>
</reference>
<reference evidence="2" key="1">
    <citation type="journal article" date="2018" name="Genome Biol.">
        <title>SKESA: strategic k-mer extension for scrupulous assemblies.</title>
        <authorList>
            <person name="Souvorov A."/>
            <person name="Agarwala R."/>
            <person name="Lipman D.J."/>
        </authorList>
    </citation>
    <scope>NUCLEOTIDE SEQUENCE</scope>
    <source>
        <strain evidence="2">12-7957</strain>
    </source>
</reference>
<dbReference type="EMBL" id="DAARSP010000057">
    <property type="protein sequence ID" value="HAE3776927.1"/>
    <property type="molecule type" value="Genomic_DNA"/>
</dbReference>
<feature type="signal peptide" evidence="1">
    <location>
        <begin position="1"/>
        <end position="23"/>
    </location>
</feature>
<keyword evidence="1" id="KW-0732">Signal</keyword>
<evidence type="ECO:0000256" key="1">
    <source>
        <dbReference type="SAM" id="SignalP"/>
    </source>
</evidence>
<protein>
    <submittedName>
        <fullName evidence="2">Fimbrial assembly protein</fullName>
    </submittedName>
</protein>
<organism evidence="2">
    <name type="scientific">Salmonella enterica subsp. enterica serovar Rough O:-:-</name>
    <dbReference type="NCBI Taxonomy" id="2579247"/>
    <lineage>
        <taxon>Bacteria</taxon>
        <taxon>Pseudomonadati</taxon>
        <taxon>Pseudomonadota</taxon>
        <taxon>Gammaproteobacteria</taxon>
        <taxon>Enterobacterales</taxon>
        <taxon>Enterobacteriaceae</taxon>
        <taxon>Salmonella</taxon>
    </lineage>
</organism>
<name>A0A730FBS3_SALET</name>